<dbReference type="GO" id="GO:0046872">
    <property type="term" value="F:metal ion binding"/>
    <property type="evidence" value="ECO:0007669"/>
    <property type="project" value="UniProtKB-KW"/>
</dbReference>
<feature type="domain" description="Peptidase M20 dimerisation" evidence="4">
    <location>
        <begin position="190"/>
        <end position="280"/>
    </location>
</feature>
<evidence type="ECO:0000313" key="5">
    <source>
        <dbReference type="EMBL" id="MXY92841.1"/>
    </source>
</evidence>
<dbReference type="Gene3D" id="3.40.630.10">
    <property type="entry name" value="Zn peptidases"/>
    <property type="match status" value="1"/>
</dbReference>
<gene>
    <name evidence="5" type="ORF">F4Y42_05255</name>
</gene>
<dbReference type="SUPFAM" id="SSF55031">
    <property type="entry name" value="Bacterial exopeptidase dimerisation domain"/>
    <property type="match status" value="1"/>
</dbReference>
<dbReference type="GO" id="GO:0016787">
    <property type="term" value="F:hydrolase activity"/>
    <property type="evidence" value="ECO:0007669"/>
    <property type="project" value="UniProtKB-KW"/>
</dbReference>
<dbReference type="InterPro" id="IPR050072">
    <property type="entry name" value="Peptidase_M20A"/>
</dbReference>
<evidence type="ECO:0000256" key="3">
    <source>
        <dbReference type="PIRSR" id="PIRSR037238-1"/>
    </source>
</evidence>
<dbReference type="InterPro" id="IPR017150">
    <property type="entry name" value="Pept_M20_glutamate_carboxypep"/>
</dbReference>
<feature type="active site" evidence="3">
    <location>
        <position position="92"/>
    </location>
</feature>
<accession>A0A6B0YRE2</accession>
<dbReference type="PANTHER" id="PTHR43808:SF9">
    <property type="entry name" value="BLL0789 PROTEIN"/>
    <property type="match status" value="1"/>
</dbReference>
<reference evidence="5" key="1">
    <citation type="submission" date="2019-09" db="EMBL/GenBank/DDBJ databases">
        <title>Characterisation of the sponge microbiome using genome-centric metagenomics.</title>
        <authorList>
            <person name="Engelberts J.P."/>
            <person name="Robbins S.J."/>
            <person name="De Goeij J.M."/>
            <person name="Aranda M."/>
            <person name="Bell S.C."/>
            <person name="Webster N.S."/>
        </authorList>
    </citation>
    <scope>NUCLEOTIDE SEQUENCE</scope>
    <source>
        <strain evidence="5">SB0664_bin_27</strain>
    </source>
</reference>
<dbReference type="InterPro" id="IPR036264">
    <property type="entry name" value="Bact_exopeptidase_dim_dom"/>
</dbReference>
<name>A0A6B0YRE2_9CHLR</name>
<dbReference type="InterPro" id="IPR011650">
    <property type="entry name" value="Peptidase_M20_dimer"/>
</dbReference>
<dbReference type="AlphaFoldDB" id="A0A6B0YRE2"/>
<dbReference type="PIRSF" id="PIRSF037238">
    <property type="entry name" value="Carboxypeptidase_G2"/>
    <property type="match status" value="1"/>
</dbReference>
<dbReference type="Gene3D" id="3.30.70.360">
    <property type="match status" value="1"/>
</dbReference>
<keyword evidence="2" id="KW-0378">Hydrolase</keyword>
<dbReference type="EMBL" id="VXRG01000045">
    <property type="protein sequence ID" value="MXY92841.1"/>
    <property type="molecule type" value="Genomic_DNA"/>
</dbReference>
<dbReference type="InterPro" id="IPR002933">
    <property type="entry name" value="Peptidase_M20"/>
</dbReference>
<dbReference type="PANTHER" id="PTHR43808">
    <property type="entry name" value="ACETYLORNITHINE DEACETYLASE"/>
    <property type="match status" value="1"/>
</dbReference>
<protein>
    <submittedName>
        <fullName evidence="5">M20 family metallopeptidase</fullName>
    </submittedName>
</protein>
<dbReference type="SUPFAM" id="SSF53187">
    <property type="entry name" value="Zn-dependent exopeptidases"/>
    <property type="match status" value="1"/>
</dbReference>
<organism evidence="5">
    <name type="scientific">Caldilineaceae bacterium SB0664_bin_27</name>
    <dbReference type="NCBI Taxonomy" id="2605260"/>
    <lineage>
        <taxon>Bacteria</taxon>
        <taxon>Bacillati</taxon>
        <taxon>Chloroflexota</taxon>
        <taxon>Caldilineae</taxon>
        <taxon>Caldilineales</taxon>
        <taxon>Caldilineaceae</taxon>
    </lineage>
</organism>
<keyword evidence="1" id="KW-0479">Metal-binding</keyword>
<evidence type="ECO:0000256" key="1">
    <source>
        <dbReference type="ARBA" id="ARBA00022723"/>
    </source>
</evidence>
<dbReference type="Pfam" id="PF07687">
    <property type="entry name" value="M20_dimer"/>
    <property type="match status" value="1"/>
</dbReference>
<dbReference type="Pfam" id="PF01546">
    <property type="entry name" value="Peptidase_M20"/>
    <property type="match status" value="1"/>
</dbReference>
<evidence type="ECO:0000259" key="4">
    <source>
        <dbReference type="Pfam" id="PF07687"/>
    </source>
</evidence>
<dbReference type="CDD" id="cd03885">
    <property type="entry name" value="M20_CPDG2"/>
    <property type="match status" value="1"/>
</dbReference>
<evidence type="ECO:0000256" key="2">
    <source>
        <dbReference type="ARBA" id="ARBA00022801"/>
    </source>
</evidence>
<comment type="caution">
    <text evidence="5">The sequence shown here is derived from an EMBL/GenBank/DDBJ whole genome shotgun (WGS) entry which is preliminary data.</text>
</comment>
<feature type="active site" description="Proton acceptor" evidence="3">
    <location>
        <position position="154"/>
    </location>
</feature>
<proteinExistence type="predicted"/>
<sequence length="386" mass="41363">MEPSQLIPYYQKQQAQILETIGELVKEETPTDDKGRLDAFAARLADRYAAAGLDTEIIPNRQRGNHIRARFQPRGHVDQPEAEPALVLCHYDTVWSVGSLDTHPFRVDEQGWAYGPGIFDMQSSLALVEYVIRGIRSLNLRLPRPVTVLVTSDEEVGSQTSRELIEEEARLAAFVLVMEPPLPGGKLKTTRKGGGHYSLSITGRAAHAGVEPEKGISAVQELAHQILSLHSLTDLEAGTTVNVGVVEAGTRPNVVAAHAEARIDVRAWTAEEMGRVNDEIMGLKPKLEGTKLEVSGGVSRPPLERTVTGSMFKQARAIGHSLGLDLQEAGTGGGSDGNLTGALGVPTLDGLGVPGHGAHADHEHIEVDKIGERAGLLTALLMGLSP</sequence>